<keyword evidence="3" id="KW-1185">Reference proteome</keyword>
<feature type="compositionally biased region" description="Polar residues" evidence="1">
    <location>
        <begin position="516"/>
        <end position="529"/>
    </location>
</feature>
<dbReference type="RefSeq" id="XP_017997240.1">
    <property type="nucleotide sequence ID" value="XM_018141341.1"/>
</dbReference>
<dbReference type="Proteomes" id="UP000038010">
    <property type="component" value="Unassembled WGS sequence"/>
</dbReference>
<name>A0A0N1H0D1_9EURO</name>
<feature type="region of interest" description="Disordered" evidence="1">
    <location>
        <begin position="109"/>
        <end position="231"/>
    </location>
</feature>
<dbReference type="EMBL" id="LFJN01000025">
    <property type="protein sequence ID" value="KPI37277.1"/>
    <property type="molecule type" value="Genomic_DNA"/>
</dbReference>
<organism evidence="2 3">
    <name type="scientific">Cyphellophora attinorum</name>
    <dbReference type="NCBI Taxonomy" id="1664694"/>
    <lineage>
        <taxon>Eukaryota</taxon>
        <taxon>Fungi</taxon>
        <taxon>Dikarya</taxon>
        <taxon>Ascomycota</taxon>
        <taxon>Pezizomycotina</taxon>
        <taxon>Eurotiomycetes</taxon>
        <taxon>Chaetothyriomycetidae</taxon>
        <taxon>Chaetothyriales</taxon>
        <taxon>Cyphellophoraceae</taxon>
        <taxon>Cyphellophora</taxon>
    </lineage>
</organism>
<reference evidence="2 3" key="1">
    <citation type="submission" date="2015-06" db="EMBL/GenBank/DDBJ databases">
        <title>Draft genome of the ant-associated black yeast Phialophora attae CBS 131958.</title>
        <authorList>
            <person name="Moreno L.F."/>
            <person name="Stielow B.J."/>
            <person name="de Hoog S."/>
            <person name="Vicente V.A."/>
            <person name="Weiss V.A."/>
            <person name="de Vries M."/>
            <person name="Cruz L.M."/>
            <person name="Souza E.M."/>
        </authorList>
    </citation>
    <scope>NUCLEOTIDE SEQUENCE [LARGE SCALE GENOMIC DNA]</scope>
    <source>
        <strain evidence="2 3">CBS 131958</strain>
    </source>
</reference>
<proteinExistence type="predicted"/>
<evidence type="ECO:0000313" key="3">
    <source>
        <dbReference type="Proteomes" id="UP000038010"/>
    </source>
</evidence>
<comment type="caution">
    <text evidence="2">The sequence shown here is derived from an EMBL/GenBank/DDBJ whole genome shotgun (WGS) entry which is preliminary data.</text>
</comment>
<evidence type="ECO:0000256" key="1">
    <source>
        <dbReference type="SAM" id="MobiDB-lite"/>
    </source>
</evidence>
<feature type="region of interest" description="Disordered" evidence="1">
    <location>
        <begin position="441"/>
        <end position="465"/>
    </location>
</feature>
<feature type="compositionally biased region" description="Low complexity" evidence="1">
    <location>
        <begin position="504"/>
        <end position="513"/>
    </location>
</feature>
<feature type="compositionally biased region" description="Basic and acidic residues" evidence="1">
    <location>
        <begin position="214"/>
        <end position="229"/>
    </location>
</feature>
<dbReference type="AlphaFoldDB" id="A0A0N1H0D1"/>
<feature type="region of interest" description="Disordered" evidence="1">
    <location>
        <begin position="496"/>
        <end position="530"/>
    </location>
</feature>
<gene>
    <name evidence="2" type="ORF">AB675_1449</name>
</gene>
<protein>
    <submittedName>
        <fullName evidence="2">Uncharacterized protein</fullName>
    </submittedName>
</protein>
<dbReference type="VEuPathDB" id="FungiDB:AB675_1449"/>
<sequence>MPRPGKSPVKQNPNTAVKHLPRHELEALHSAAWSHLCTKAKNETSLEVVDLDERFLQDFAEDFVLDEALTQQYWPRTEHGMWAYKFSHNLAVTYVLEYFLGRQIDTVGNTGQAPAPETPKRTPAKLADFGSQSSHTVFESPPGSVASRPLTSGEVDVNSDSDKLPPGPHVARPYTSRPLRQARLSEIFSPSGPKSVKQPDTPVSIEDSADPDVSVERPMTRKRARETQGETHLPYKQARMPEDQSIDSEFYVFNGTTYRRKQRPIVGRVRSNQVHERDSGLSNYTSESQKVQTMSPGRLGNQPTPFDDQVPEFGSARHGKSDFTQCERHNEPSFNSKGHVQGSVNPFCATFKLNANAYPFRRFQKDVQLRIDAKFDGHDILHLKQVDQKLHLSLLSDELFNAYPQILECSPTASSAHRESMRQTLHKFLLEELEKKKKTLRQSAVEQMVKRSSTDPPPSPQVVQDEVGDCASVQPTTPARQAVQVPVPEIHSAHPLQPEHQAEQPRAPAAAEHSATETQTVLPQASHTEPASAETLLDKVRDVVFQYTQKCYVTHLQHAEDATLETDKTRYRDRAKFSSDMYLDLKSRIDNLCLSDPKDQKPVSEWSLLP</sequence>
<evidence type="ECO:0000313" key="2">
    <source>
        <dbReference type="EMBL" id="KPI37277.1"/>
    </source>
</evidence>
<accession>A0A0N1H0D1</accession>
<dbReference type="GeneID" id="28733221"/>